<comment type="caution">
    <text evidence="2">The sequence shown here is derived from an EMBL/GenBank/DDBJ whole genome shotgun (WGS) entry which is preliminary data.</text>
</comment>
<dbReference type="Proteomes" id="UP001232245">
    <property type="component" value="Unassembled WGS sequence"/>
</dbReference>
<evidence type="ECO:0000313" key="3">
    <source>
        <dbReference type="Proteomes" id="UP001232245"/>
    </source>
</evidence>
<proteinExistence type="predicted"/>
<feature type="transmembrane region" description="Helical" evidence="1">
    <location>
        <begin position="37"/>
        <end position="56"/>
    </location>
</feature>
<dbReference type="RefSeq" id="WP_174880428.1">
    <property type="nucleotide sequence ID" value="NZ_CADEPK010000184.1"/>
</dbReference>
<organism evidence="2 3">
    <name type="scientific">Metabacillus niabensis</name>
    <dbReference type="NCBI Taxonomy" id="324854"/>
    <lineage>
        <taxon>Bacteria</taxon>
        <taxon>Bacillati</taxon>
        <taxon>Bacillota</taxon>
        <taxon>Bacilli</taxon>
        <taxon>Bacillales</taxon>
        <taxon>Bacillaceae</taxon>
        <taxon>Metabacillus</taxon>
    </lineage>
</organism>
<keyword evidence="1" id="KW-0472">Membrane</keyword>
<keyword evidence="3" id="KW-1185">Reference proteome</keyword>
<protein>
    <submittedName>
        <fullName evidence="2">Transcriptional regulator</fullName>
    </submittedName>
</protein>
<evidence type="ECO:0000256" key="1">
    <source>
        <dbReference type="SAM" id="Phobius"/>
    </source>
</evidence>
<accession>A0ABT9YW68</accession>
<dbReference type="EMBL" id="JAUSTZ010000001">
    <property type="protein sequence ID" value="MDQ0224244.1"/>
    <property type="molecule type" value="Genomic_DNA"/>
</dbReference>
<name>A0ABT9YW68_9BACI</name>
<reference evidence="2 3" key="1">
    <citation type="submission" date="2023-07" db="EMBL/GenBank/DDBJ databases">
        <title>Genomic Encyclopedia of Type Strains, Phase IV (KMG-IV): sequencing the most valuable type-strain genomes for metagenomic binning, comparative biology and taxonomic classification.</title>
        <authorList>
            <person name="Goeker M."/>
        </authorList>
    </citation>
    <scope>NUCLEOTIDE SEQUENCE [LARGE SCALE GENOMIC DNA]</scope>
    <source>
        <strain evidence="2 3">DSM 17723</strain>
    </source>
</reference>
<sequence>MKLIIGILLTVFGLLITGGTLVGISEGESTIAQDFGPWLIIGFVPLIVGIGLNLSFMKNKRQYKRQLIENQMLKYAKKHNGSITAAELAMETSLNFKEAEKVLEDFAKQGIASRKISESGIFVYQFPMISDIEKSSAKGIYEI</sequence>
<evidence type="ECO:0000313" key="2">
    <source>
        <dbReference type="EMBL" id="MDQ0224244.1"/>
    </source>
</evidence>
<gene>
    <name evidence="2" type="ORF">J2S02_000566</name>
</gene>
<keyword evidence="1" id="KW-0812">Transmembrane</keyword>
<keyword evidence="1" id="KW-1133">Transmembrane helix</keyword>